<dbReference type="OrthoDB" id="1644322at2"/>
<dbReference type="Proteomes" id="UP000198666">
    <property type="component" value="Unassembled WGS sequence"/>
</dbReference>
<reference evidence="2" key="1">
    <citation type="submission" date="2016-10" db="EMBL/GenBank/DDBJ databases">
        <authorList>
            <person name="Varghese N."/>
            <person name="Submissions S."/>
        </authorList>
    </citation>
    <scope>NUCLEOTIDE SEQUENCE [LARGE SCALE GENOMIC DNA]</scope>
    <source>
        <strain evidence="2">DSM 21620</strain>
    </source>
</reference>
<evidence type="ECO:0000313" key="2">
    <source>
        <dbReference type="Proteomes" id="UP000198666"/>
    </source>
</evidence>
<evidence type="ECO:0000313" key="1">
    <source>
        <dbReference type="EMBL" id="SDD50655.1"/>
    </source>
</evidence>
<keyword evidence="2" id="KW-1185">Reference proteome</keyword>
<dbReference type="AlphaFoldDB" id="A0A1G6VCU1"/>
<accession>A0A1G6VCU1</accession>
<dbReference type="EMBL" id="FMZB01000012">
    <property type="protein sequence ID" value="SDD50655.1"/>
    <property type="molecule type" value="Genomic_DNA"/>
</dbReference>
<proteinExistence type="predicted"/>
<dbReference type="Pfam" id="PF08863">
    <property type="entry name" value="YolD"/>
    <property type="match status" value="1"/>
</dbReference>
<dbReference type="STRING" id="361279.SAMN05421663_11225"/>
<dbReference type="RefSeq" id="WP_093728410.1">
    <property type="nucleotide sequence ID" value="NZ_FMZB01000012.1"/>
</dbReference>
<protein>
    <submittedName>
        <fullName evidence="1">YolD-like protein</fullName>
    </submittedName>
</protein>
<dbReference type="InterPro" id="IPR014962">
    <property type="entry name" value="YolD"/>
</dbReference>
<gene>
    <name evidence="1" type="ORF">SAMN05421663_11225</name>
</gene>
<organism evidence="1 2">
    <name type="scientific">Terribacillus halophilus</name>
    <dbReference type="NCBI Taxonomy" id="361279"/>
    <lineage>
        <taxon>Bacteria</taxon>
        <taxon>Bacillati</taxon>
        <taxon>Bacillota</taxon>
        <taxon>Bacilli</taxon>
        <taxon>Bacillales</taxon>
        <taxon>Bacillaceae</taxon>
        <taxon>Terribacillus</taxon>
    </lineage>
</organism>
<name>A0A1G6VCU1_9BACI</name>
<sequence length="110" mass="12909">MVNDRGKIKWTSLMLPEHVEMLQHMGREIGKAKPPIMDEQQLEELEQKVRDIEVGKTKVRMLYRKGQQVENAFGIVTGLMQSERYLLLDTKDSLYPIRIPFHHIIDISLH</sequence>